<dbReference type="Proteomes" id="UP000432464">
    <property type="component" value="Unassembled WGS sequence"/>
</dbReference>
<organism evidence="1 2">
    <name type="scientific">Nocardia aurantiaca</name>
    <dbReference type="NCBI Taxonomy" id="2675850"/>
    <lineage>
        <taxon>Bacteria</taxon>
        <taxon>Bacillati</taxon>
        <taxon>Actinomycetota</taxon>
        <taxon>Actinomycetes</taxon>
        <taxon>Mycobacteriales</taxon>
        <taxon>Nocardiaceae</taxon>
        <taxon>Nocardia</taxon>
    </lineage>
</organism>
<evidence type="ECO:0000313" key="1">
    <source>
        <dbReference type="EMBL" id="MTE14127.1"/>
    </source>
</evidence>
<sequence>MNPAEVAVLAVLHPDNTLTAAQIQRTSTLTAWRTRNALAQLESRGLIIASRTRGRWRISARGRIALATKGRRFGG</sequence>
<dbReference type="SUPFAM" id="SSF46785">
    <property type="entry name" value="Winged helix' DNA-binding domain"/>
    <property type="match status" value="1"/>
</dbReference>
<gene>
    <name evidence="1" type="ORF">GLP40_15315</name>
</gene>
<comment type="caution">
    <text evidence="1">The sequence shown here is derived from an EMBL/GenBank/DDBJ whole genome shotgun (WGS) entry which is preliminary data.</text>
</comment>
<dbReference type="Gene3D" id="1.10.10.10">
    <property type="entry name" value="Winged helix-like DNA-binding domain superfamily/Winged helix DNA-binding domain"/>
    <property type="match status" value="1"/>
</dbReference>
<evidence type="ECO:0000313" key="2">
    <source>
        <dbReference type="Proteomes" id="UP000432464"/>
    </source>
</evidence>
<dbReference type="EMBL" id="WMBB01000006">
    <property type="protein sequence ID" value="MTE14127.1"/>
    <property type="molecule type" value="Genomic_DNA"/>
</dbReference>
<keyword evidence="2" id="KW-1185">Reference proteome</keyword>
<reference evidence="1 2" key="1">
    <citation type="submission" date="2019-11" db="EMBL/GenBank/DDBJ databases">
        <title>Nocardia sp. nov. CT2-14 isolated from soil.</title>
        <authorList>
            <person name="Kanchanasin P."/>
            <person name="Tanasupawat S."/>
            <person name="Yuki M."/>
            <person name="Kudo T."/>
        </authorList>
    </citation>
    <scope>NUCLEOTIDE SEQUENCE [LARGE SCALE GENOMIC DNA]</scope>
    <source>
        <strain evidence="1 2">CT2-14</strain>
    </source>
</reference>
<evidence type="ECO:0008006" key="3">
    <source>
        <dbReference type="Google" id="ProtNLM"/>
    </source>
</evidence>
<dbReference type="AlphaFoldDB" id="A0A6I3KWT9"/>
<accession>A0A6I3KWT9</accession>
<dbReference type="RefSeq" id="WP_154788529.1">
    <property type="nucleotide sequence ID" value="NZ_WMBB01000006.1"/>
</dbReference>
<proteinExistence type="predicted"/>
<name>A0A6I3KWT9_9NOCA</name>
<dbReference type="InterPro" id="IPR036390">
    <property type="entry name" value="WH_DNA-bd_sf"/>
</dbReference>
<protein>
    <recommendedName>
        <fullName evidence="3">MarR family transcriptional regulator</fullName>
    </recommendedName>
</protein>
<dbReference type="InterPro" id="IPR036388">
    <property type="entry name" value="WH-like_DNA-bd_sf"/>
</dbReference>